<dbReference type="KEGG" id="bvv:BHK69_26355"/>
<protein>
    <recommendedName>
        <fullName evidence="1">Rhodanese domain-containing protein</fullName>
    </recommendedName>
</protein>
<dbReference type="InterPro" id="IPR001763">
    <property type="entry name" value="Rhodanese-like_dom"/>
</dbReference>
<accession>A0A1D7U837</accession>
<organism evidence="2 3">
    <name type="scientific">Bosea vaviloviae</name>
    <dbReference type="NCBI Taxonomy" id="1526658"/>
    <lineage>
        <taxon>Bacteria</taxon>
        <taxon>Pseudomonadati</taxon>
        <taxon>Pseudomonadota</taxon>
        <taxon>Alphaproteobacteria</taxon>
        <taxon>Hyphomicrobiales</taxon>
        <taxon>Boseaceae</taxon>
        <taxon>Bosea</taxon>
    </lineage>
</organism>
<keyword evidence="3" id="KW-1185">Reference proteome</keyword>
<evidence type="ECO:0000313" key="3">
    <source>
        <dbReference type="Proteomes" id="UP000094969"/>
    </source>
</evidence>
<gene>
    <name evidence="2" type="ORF">BHK69_26355</name>
</gene>
<dbReference type="Gene3D" id="3.40.250.10">
    <property type="entry name" value="Rhodanese-like domain"/>
    <property type="match status" value="1"/>
</dbReference>
<dbReference type="Proteomes" id="UP000094969">
    <property type="component" value="Chromosome"/>
</dbReference>
<dbReference type="Pfam" id="PF00581">
    <property type="entry name" value="Rhodanese"/>
    <property type="match status" value="1"/>
</dbReference>
<dbReference type="SUPFAM" id="SSF52821">
    <property type="entry name" value="Rhodanese/Cell cycle control phosphatase"/>
    <property type="match status" value="1"/>
</dbReference>
<dbReference type="CDD" id="cd00158">
    <property type="entry name" value="RHOD"/>
    <property type="match status" value="1"/>
</dbReference>
<sequence>MTGGESRPQAAARPLSRRHLLATLASIVLAETARAQGSGTLSAREAHDGVTAGALLVIDIRTPDEWTDTGVPQGALRLDAESAGFEVRLAGIRLDHPGKRIALIDRSGGMAASLQAKLAGRGWRDLVTVRGGMLGPGGWLSEKLPVVP</sequence>
<dbReference type="InterPro" id="IPR036873">
    <property type="entry name" value="Rhodanese-like_dom_sf"/>
</dbReference>
<proteinExistence type="predicted"/>
<dbReference type="RefSeq" id="WP_069692694.1">
    <property type="nucleotide sequence ID" value="NZ_CP017147.1"/>
</dbReference>
<dbReference type="AlphaFoldDB" id="A0A1D7U837"/>
<dbReference type="PROSITE" id="PS50206">
    <property type="entry name" value="RHODANESE_3"/>
    <property type="match status" value="1"/>
</dbReference>
<feature type="domain" description="Rhodanese" evidence="1">
    <location>
        <begin position="51"/>
        <end position="148"/>
    </location>
</feature>
<dbReference type="EMBL" id="CP017147">
    <property type="protein sequence ID" value="AOO83494.1"/>
    <property type="molecule type" value="Genomic_DNA"/>
</dbReference>
<evidence type="ECO:0000313" key="2">
    <source>
        <dbReference type="EMBL" id="AOO83494.1"/>
    </source>
</evidence>
<dbReference type="STRING" id="1526658.BHK69_26355"/>
<reference evidence="2 3" key="1">
    <citation type="journal article" date="2015" name="Antonie Van Leeuwenhoek">
        <title>Bosea vaviloviae sp. nov., a new species of slow-growing rhizobia isolated from nodules of the relict species Vavilovia formosa (Stev.) Fed.</title>
        <authorList>
            <person name="Safronova V.I."/>
            <person name="Kuznetsova I.G."/>
            <person name="Sazanova A.L."/>
            <person name="Kimeklis A.K."/>
            <person name="Belimov A.A."/>
            <person name="Andronov E.E."/>
            <person name="Pinaev A.G."/>
            <person name="Chizhevskaya E.P."/>
            <person name="Pukhaev A.R."/>
            <person name="Popov K.P."/>
            <person name="Willems A."/>
            <person name="Tikhonovich I.A."/>
        </authorList>
    </citation>
    <scope>NUCLEOTIDE SEQUENCE [LARGE SCALE GENOMIC DNA]</scope>
    <source>
        <strain evidence="2 3">Vaf18</strain>
    </source>
</reference>
<dbReference type="OrthoDB" id="9812109at2"/>
<evidence type="ECO:0000259" key="1">
    <source>
        <dbReference type="PROSITE" id="PS50206"/>
    </source>
</evidence>
<name>A0A1D7U837_9HYPH</name>